<protein>
    <submittedName>
        <fullName evidence="2">Uncharacterized protein</fullName>
    </submittedName>
</protein>
<dbReference type="HOGENOM" id="CLU_2808256_0_0_9"/>
<dbReference type="STRING" id="585501.HMPREF6123_1189"/>
<keyword evidence="3" id="KW-1185">Reference proteome</keyword>
<dbReference type="EMBL" id="ACKX01000119">
    <property type="protein sequence ID" value="EEJ51532.1"/>
    <property type="molecule type" value="Genomic_DNA"/>
</dbReference>
<dbReference type="AlphaFoldDB" id="C2KXH0"/>
<evidence type="ECO:0000313" key="3">
    <source>
        <dbReference type="Proteomes" id="UP000004121"/>
    </source>
</evidence>
<feature type="transmembrane region" description="Helical" evidence="1">
    <location>
        <begin position="41"/>
        <end position="58"/>
    </location>
</feature>
<name>C2KXH0_9FIRM</name>
<reference evidence="2 3" key="1">
    <citation type="submission" date="2009-04" db="EMBL/GenBank/DDBJ databases">
        <authorList>
            <person name="Qin X."/>
            <person name="Bachman B."/>
            <person name="Battles P."/>
            <person name="Bell A."/>
            <person name="Bess C."/>
            <person name="Bickham C."/>
            <person name="Chaboub L."/>
            <person name="Chen D."/>
            <person name="Coyle M."/>
            <person name="Deiros D.R."/>
            <person name="Dinh H."/>
            <person name="Forbes L."/>
            <person name="Fowler G."/>
            <person name="Francisco L."/>
            <person name="Fu Q."/>
            <person name="Gubbala S."/>
            <person name="Hale W."/>
            <person name="Han Y."/>
            <person name="Hemphill L."/>
            <person name="Highlander S.K."/>
            <person name="Hirani K."/>
            <person name="Hogues M."/>
            <person name="Jackson L."/>
            <person name="Jakkamsetti A."/>
            <person name="Javaid M."/>
            <person name="Jiang H."/>
            <person name="Korchina V."/>
            <person name="Kovar C."/>
            <person name="Lara F."/>
            <person name="Lee S."/>
            <person name="Mata R."/>
            <person name="Mathew T."/>
            <person name="Moen C."/>
            <person name="Morales K."/>
            <person name="Munidasa M."/>
            <person name="Nazareth L."/>
            <person name="Ngo R."/>
            <person name="Nguyen L."/>
            <person name="Okwuonu G."/>
            <person name="Ongeri F."/>
            <person name="Patil S."/>
            <person name="Petrosino J."/>
            <person name="Pham C."/>
            <person name="Pham P."/>
            <person name="Pu L.-L."/>
            <person name="Puazo M."/>
            <person name="Raj R."/>
            <person name="Reid J."/>
            <person name="Rouhana J."/>
            <person name="Saada N."/>
            <person name="Shang Y."/>
            <person name="Simmons D."/>
            <person name="Thornton R."/>
            <person name="Warren J."/>
            <person name="Weissenberger G."/>
            <person name="Zhang J."/>
            <person name="Zhang L."/>
            <person name="Zhou C."/>
            <person name="Zhu D."/>
            <person name="Muzny D."/>
            <person name="Worley K."/>
            <person name="Gibbs R."/>
        </authorList>
    </citation>
    <scope>NUCLEOTIDE SEQUENCE [LARGE SCALE GENOMIC DNA]</scope>
    <source>
        <strain evidence="2 3">F0268</strain>
    </source>
</reference>
<evidence type="ECO:0000313" key="2">
    <source>
        <dbReference type="EMBL" id="EEJ51532.1"/>
    </source>
</evidence>
<organism evidence="2 3">
    <name type="scientific">Oribacterium sinus F0268</name>
    <dbReference type="NCBI Taxonomy" id="585501"/>
    <lineage>
        <taxon>Bacteria</taxon>
        <taxon>Bacillati</taxon>
        <taxon>Bacillota</taxon>
        <taxon>Clostridia</taxon>
        <taxon>Lachnospirales</taxon>
        <taxon>Lachnospiraceae</taxon>
        <taxon>Oribacterium</taxon>
    </lineage>
</organism>
<dbReference type="Proteomes" id="UP000004121">
    <property type="component" value="Unassembled WGS sequence"/>
</dbReference>
<comment type="caution">
    <text evidence="2">The sequence shown here is derived from an EMBL/GenBank/DDBJ whole genome shotgun (WGS) entry which is preliminary data.</text>
</comment>
<keyword evidence="1" id="KW-0812">Transmembrane</keyword>
<keyword evidence="1" id="KW-1133">Transmembrane helix</keyword>
<proteinExistence type="predicted"/>
<dbReference type="InParanoid" id="C2KXH0"/>
<accession>C2KXH0</accession>
<evidence type="ECO:0000256" key="1">
    <source>
        <dbReference type="SAM" id="Phobius"/>
    </source>
</evidence>
<keyword evidence="1" id="KW-0472">Membrane</keyword>
<gene>
    <name evidence="2" type="ORF">HMPREF6123_1189</name>
</gene>
<sequence>MNKNRYMLHILSAFFFPLFLWSSRMNPGFFLLLFSLSKVSLSVYFFTLEKFLTLIILAKNFPNKKLF</sequence>